<evidence type="ECO:0000313" key="1">
    <source>
        <dbReference type="EMBL" id="OMG76160.1"/>
    </source>
</evidence>
<reference evidence="1 2" key="1">
    <citation type="submission" date="2016-09" db="EMBL/GenBank/DDBJ databases">
        <title>Phylogenomics of Achromobacter.</title>
        <authorList>
            <person name="Jeukens J."/>
            <person name="Freschi L."/>
            <person name="Vincent A.T."/>
            <person name="Emond-Rheault J.-G."/>
            <person name="Kukavica-Ibrulj I."/>
            <person name="Charette S.J."/>
            <person name="Levesque R.C."/>
        </authorList>
    </citation>
    <scope>NUCLEOTIDE SEQUENCE [LARGE SCALE GENOMIC DNA]</scope>
    <source>
        <strain evidence="1 2">AUS488</strain>
    </source>
</reference>
<proteinExistence type="predicted"/>
<organism evidence="1 2">
    <name type="scientific">Alcaligenes xylosoxydans xylosoxydans</name>
    <name type="common">Achromobacter xylosoxidans</name>
    <dbReference type="NCBI Taxonomy" id="85698"/>
    <lineage>
        <taxon>Bacteria</taxon>
        <taxon>Pseudomonadati</taxon>
        <taxon>Pseudomonadota</taxon>
        <taxon>Betaproteobacteria</taxon>
        <taxon>Burkholderiales</taxon>
        <taxon>Alcaligenaceae</taxon>
        <taxon>Achromobacter</taxon>
    </lineage>
</organism>
<protein>
    <submittedName>
        <fullName evidence="1">Uncharacterized protein</fullName>
    </submittedName>
</protein>
<comment type="caution">
    <text evidence="1">The sequence shown here is derived from an EMBL/GenBank/DDBJ whole genome shotgun (WGS) entry which is preliminary data.</text>
</comment>
<evidence type="ECO:0000313" key="2">
    <source>
        <dbReference type="Proteomes" id="UP000187251"/>
    </source>
</evidence>
<dbReference type="AlphaFoldDB" id="A0A1R1JK75"/>
<gene>
    <name evidence="1" type="ORF">BIZ92_17895</name>
</gene>
<sequence>MNERQRQLTASTTFQATGNFYKVDESATGQQQGRYEIPIHCLVLIREPGQDQSPSATQDDWKARKDMVNGMLSFAGLDYRLQRTPTFYAEFAFAYHTLTVPSQVLHDAAGKPLLDRSGNEIRWNGKDGVPYEFEIKPVRVFYGQSGAARNSGDAKRLTVSVDLAAKTFENQKWTSVPMLAKTFDLGMVKAGGFMAESDLAQKGNAVAPIRPPGRITVRIPHAAGDAYAYAPDLVNMTATAILTESEDGSDIERWLYEKAKEKRATLTDKAKGWVNDGVDRATAKE</sequence>
<dbReference type="Proteomes" id="UP000187251">
    <property type="component" value="Unassembled WGS sequence"/>
</dbReference>
<dbReference type="EMBL" id="MJMN01000064">
    <property type="protein sequence ID" value="OMG76160.1"/>
    <property type="molecule type" value="Genomic_DNA"/>
</dbReference>
<name>A0A1R1JK75_ALCXX</name>
<accession>A0A1R1JK75</accession>